<accession>A0A9X2DTT3</accession>
<dbReference type="PANTHER" id="PTHR43308:SF5">
    <property type="entry name" value="S-LAYER PROTEIN _ PEPTIDOGLYCAN ENDO-BETA-N-ACETYLGLUCOSAMINIDASE"/>
    <property type="match status" value="1"/>
</dbReference>
<dbReference type="InterPro" id="IPR021729">
    <property type="entry name" value="DUF3298"/>
</dbReference>
<protein>
    <submittedName>
        <fullName evidence="4">S-layer homology domain-containing protein</fullName>
    </submittedName>
</protein>
<dbReference type="InterPro" id="IPR037126">
    <property type="entry name" value="PdaC/RsiV-like_sf"/>
</dbReference>
<dbReference type="InterPro" id="IPR051465">
    <property type="entry name" value="Cell_Envelope_Struct_Comp"/>
</dbReference>
<keyword evidence="5" id="KW-1185">Reference proteome</keyword>
<feature type="signal peptide" evidence="2">
    <location>
        <begin position="1"/>
        <end position="23"/>
    </location>
</feature>
<evidence type="ECO:0000256" key="1">
    <source>
        <dbReference type="ARBA" id="ARBA00022729"/>
    </source>
</evidence>
<gene>
    <name evidence="4" type="ORF">M3202_19825</name>
</gene>
<reference evidence="4" key="1">
    <citation type="submission" date="2022-05" db="EMBL/GenBank/DDBJ databases">
        <title>Comparative Genomics of Spacecraft Associated Microbes.</title>
        <authorList>
            <person name="Tran M.T."/>
            <person name="Wright A."/>
            <person name="Seuylemezian A."/>
            <person name="Eisen J."/>
            <person name="Coil D."/>
        </authorList>
    </citation>
    <scope>NUCLEOTIDE SEQUENCE</scope>
    <source>
        <strain evidence="4">214.1.1</strain>
    </source>
</reference>
<evidence type="ECO:0000313" key="5">
    <source>
        <dbReference type="Proteomes" id="UP001139179"/>
    </source>
</evidence>
<dbReference type="EMBL" id="JAMBOL010000034">
    <property type="protein sequence ID" value="MCM3716297.1"/>
    <property type="molecule type" value="Genomic_DNA"/>
</dbReference>
<evidence type="ECO:0000313" key="4">
    <source>
        <dbReference type="EMBL" id="MCM3716297.1"/>
    </source>
</evidence>
<feature type="domain" description="SLH" evidence="3">
    <location>
        <begin position="23"/>
        <end position="86"/>
    </location>
</feature>
<dbReference type="PANTHER" id="PTHR43308">
    <property type="entry name" value="OUTER MEMBRANE PROTEIN ALPHA-RELATED"/>
    <property type="match status" value="1"/>
</dbReference>
<dbReference type="Gene3D" id="3.90.640.20">
    <property type="entry name" value="Heat-shock cognate protein, ATPase"/>
    <property type="match status" value="1"/>
</dbReference>
<proteinExistence type="predicted"/>
<feature type="chain" id="PRO_5040738234" evidence="2">
    <location>
        <begin position="24"/>
        <end position="397"/>
    </location>
</feature>
<dbReference type="RefSeq" id="WP_251224968.1">
    <property type="nucleotide sequence ID" value="NZ_JAMBOL010000034.1"/>
</dbReference>
<organism evidence="4 5">
    <name type="scientific">Halalkalibacter oceani</name>
    <dbReference type="NCBI Taxonomy" id="1653776"/>
    <lineage>
        <taxon>Bacteria</taxon>
        <taxon>Bacillati</taxon>
        <taxon>Bacillota</taxon>
        <taxon>Bacilli</taxon>
        <taxon>Bacillales</taxon>
        <taxon>Bacillaceae</taxon>
        <taxon>Halalkalibacter</taxon>
    </lineage>
</organism>
<feature type="domain" description="SLH" evidence="3">
    <location>
        <begin position="87"/>
        <end position="140"/>
    </location>
</feature>
<name>A0A9X2DTT3_9BACI</name>
<dbReference type="Pfam" id="PF13739">
    <property type="entry name" value="PdaC"/>
    <property type="match status" value="1"/>
</dbReference>
<dbReference type="InterPro" id="IPR025303">
    <property type="entry name" value="PdaC"/>
</dbReference>
<dbReference type="InterPro" id="IPR001119">
    <property type="entry name" value="SLH_dom"/>
</dbReference>
<comment type="caution">
    <text evidence="4">The sequence shown here is derived from an EMBL/GenBank/DDBJ whole genome shotgun (WGS) entry which is preliminary data.</text>
</comment>
<evidence type="ECO:0000256" key="2">
    <source>
        <dbReference type="SAM" id="SignalP"/>
    </source>
</evidence>
<dbReference type="Proteomes" id="UP001139179">
    <property type="component" value="Unassembled WGS sequence"/>
</dbReference>
<evidence type="ECO:0000259" key="3">
    <source>
        <dbReference type="PROSITE" id="PS51272"/>
    </source>
</evidence>
<dbReference type="Gene3D" id="3.30.565.40">
    <property type="entry name" value="Fervidobacterium nodosum Rt17-B1 like"/>
    <property type="match status" value="1"/>
</dbReference>
<sequence>MKRRIMAAVGISALLVVASPVQAEVAFSDVSNGFWGVEEIHFLAEQGVMLGYQDGAFGIGDDVTRAQAAVTLARLHGLDMEQPEPVSFTDVAETNYAYSGIAAAVGAGFFADGNEFRPNDTLTRAEMATILSRSSQLMSSQPVDFRDVASGHWAYESISELAENRLTTGYHDLTFRPGEPVTRAEFAVFLARAKEESFREEVAVLPQRAAENVYFPRVTGLDQASQGRVNQTLAEHAGRSVEAREELFARAEAEEDQMIAERYAFGESYRIEQNDADYLSIVFEGYHYTGGAHGGSWQTAYTFTPASGELVALKDLFPEGTDYLAIINETVSAGVTDAGFQLEFNDVFDFDGIDPDTKQFYVSDQGGTIYFSEYEIAPYAAGMPSFTISWEQFGVKK</sequence>
<feature type="domain" description="SLH" evidence="3">
    <location>
        <begin position="141"/>
        <end position="204"/>
    </location>
</feature>
<dbReference type="Pfam" id="PF00395">
    <property type="entry name" value="SLH"/>
    <property type="match status" value="3"/>
</dbReference>
<dbReference type="AlphaFoldDB" id="A0A9X2DTT3"/>
<dbReference type="Pfam" id="PF11738">
    <property type="entry name" value="DUF3298"/>
    <property type="match status" value="1"/>
</dbReference>
<dbReference type="PROSITE" id="PS51272">
    <property type="entry name" value="SLH"/>
    <property type="match status" value="3"/>
</dbReference>
<keyword evidence="1 2" id="KW-0732">Signal</keyword>